<sequence>MMEKLSKADRDYREKLRKFNISYFIAVLFMIVCMVILLIGPRVYQLEISESAAGFLMGFFSSITIVFILFILRNRQIMQDPKKLRTQRIARTDERNVQINGKALRFTSFVMSFVLVLLSMIGSFISRELMYTATCLLWVFLISYLVVGYFYFKKKL</sequence>
<reference evidence="2 3" key="1">
    <citation type="submission" date="2023-03" db="EMBL/GenBank/DDBJ databases">
        <authorList>
            <person name="Shen W."/>
            <person name="Cai J."/>
        </authorList>
    </citation>
    <scope>NUCLEOTIDE SEQUENCE [LARGE SCALE GENOMIC DNA]</scope>
    <source>
        <strain evidence="2 3">B101</strain>
    </source>
</reference>
<feature type="transmembrane region" description="Helical" evidence="1">
    <location>
        <begin position="52"/>
        <end position="72"/>
    </location>
</feature>
<dbReference type="InterPro" id="IPR019235">
    <property type="entry name" value="DUF2178_TM"/>
</dbReference>
<feature type="transmembrane region" description="Helical" evidence="1">
    <location>
        <begin position="103"/>
        <end position="125"/>
    </location>
</feature>
<gene>
    <name evidence="2" type="ORF">P7H59_10410</name>
</gene>
<name>A0ABU3FT23_9ENTE</name>
<keyword evidence="1" id="KW-0812">Transmembrane</keyword>
<dbReference type="EMBL" id="JARQBN010000021">
    <property type="protein sequence ID" value="MDT2828852.1"/>
    <property type="molecule type" value="Genomic_DNA"/>
</dbReference>
<dbReference type="Pfam" id="PF09946">
    <property type="entry name" value="DUF2178"/>
    <property type="match status" value="1"/>
</dbReference>
<proteinExistence type="predicted"/>
<evidence type="ECO:0000313" key="3">
    <source>
        <dbReference type="Proteomes" id="UP001265301"/>
    </source>
</evidence>
<keyword evidence="1" id="KW-0472">Membrane</keyword>
<dbReference type="Proteomes" id="UP001265301">
    <property type="component" value="Unassembled WGS sequence"/>
</dbReference>
<feature type="transmembrane region" description="Helical" evidence="1">
    <location>
        <begin position="21"/>
        <end position="40"/>
    </location>
</feature>
<evidence type="ECO:0000256" key="1">
    <source>
        <dbReference type="SAM" id="Phobius"/>
    </source>
</evidence>
<accession>A0ABU3FT23</accession>
<keyword evidence="1" id="KW-1133">Transmembrane helix</keyword>
<feature type="transmembrane region" description="Helical" evidence="1">
    <location>
        <begin position="131"/>
        <end position="152"/>
    </location>
</feature>
<keyword evidence="3" id="KW-1185">Reference proteome</keyword>
<evidence type="ECO:0000313" key="2">
    <source>
        <dbReference type="EMBL" id="MDT2828852.1"/>
    </source>
</evidence>
<comment type="caution">
    <text evidence="2">The sequence shown here is derived from an EMBL/GenBank/DDBJ whole genome shotgun (WGS) entry which is preliminary data.</text>
</comment>
<organism evidence="2 3">
    <name type="scientific">Enterococcus viikkiensis</name>
    <dbReference type="NCBI Taxonomy" id="930854"/>
    <lineage>
        <taxon>Bacteria</taxon>
        <taxon>Bacillati</taxon>
        <taxon>Bacillota</taxon>
        <taxon>Bacilli</taxon>
        <taxon>Lactobacillales</taxon>
        <taxon>Enterococcaceae</taxon>
        <taxon>Enterococcus</taxon>
    </lineage>
</organism>
<dbReference type="RefSeq" id="WP_311819470.1">
    <property type="nucleotide sequence ID" value="NZ_JARQBN010000021.1"/>
</dbReference>
<protein>
    <submittedName>
        <fullName evidence="2">Uncharacterized protein</fullName>
    </submittedName>
</protein>